<dbReference type="InterPro" id="IPR001828">
    <property type="entry name" value="ANF_lig-bd_rcpt"/>
</dbReference>
<evidence type="ECO:0000259" key="20">
    <source>
        <dbReference type="SMART" id="SM00079"/>
    </source>
</evidence>
<feature type="domain" description="Solute-binding protein family 3/N-terminal" evidence="19">
    <location>
        <begin position="458"/>
        <end position="749"/>
    </location>
</feature>
<dbReference type="CDD" id="cd13686">
    <property type="entry name" value="GluR_Plant"/>
    <property type="match status" value="1"/>
</dbReference>
<evidence type="ECO:0000256" key="1">
    <source>
        <dbReference type="ARBA" id="ARBA00004141"/>
    </source>
</evidence>
<evidence type="ECO:0000256" key="3">
    <source>
        <dbReference type="ARBA" id="ARBA00011095"/>
    </source>
</evidence>
<dbReference type="InterPro" id="IPR015683">
    <property type="entry name" value="Ionotropic_Glu_rcpt"/>
</dbReference>
<reference evidence="21" key="1">
    <citation type="journal article" date="2014" name="Nat. Commun.">
        <title>The emerging biofuel crop Camelina sativa retains a highly undifferentiated hexaploid genome structure.</title>
        <authorList>
            <person name="Kagale S."/>
            <person name="Koh C."/>
            <person name="Nixon J."/>
            <person name="Bollina V."/>
            <person name="Clarke W.E."/>
            <person name="Tuteja R."/>
            <person name="Spillane C."/>
            <person name="Robinson S.J."/>
            <person name="Links M.G."/>
            <person name="Clarke C."/>
            <person name="Higgins E.E."/>
            <person name="Huebert T."/>
            <person name="Sharpe A.G."/>
            <person name="Parkin I.A."/>
        </authorList>
    </citation>
    <scope>NUCLEOTIDE SEQUENCE [LARGE SCALE GENOMIC DNA]</scope>
    <source>
        <strain evidence="21">cv. DH55</strain>
    </source>
</reference>
<dbReference type="InterPro" id="IPR017103">
    <property type="entry name" value="Iontropic_Glu_rcpt_pln"/>
</dbReference>
<protein>
    <recommendedName>
        <fullName evidence="15">Glutamate receptor</fullName>
    </recommendedName>
</protein>
<evidence type="ECO:0000256" key="11">
    <source>
        <dbReference type="ARBA" id="ARBA00023180"/>
    </source>
</evidence>
<keyword evidence="13 15" id="KW-0407">Ion channel</keyword>
<evidence type="ECO:0000256" key="9">
    <source>
        <dbReference type="ARBA" id="ARBA00023136"/>
    </source>
</evidence>
<dbReference type="InterPro" id="IPR044440">
    <property type="entry name" value="GABAb_receptor_plant_PBP1"/>
</dbReference>
<dbReference type="InterPro" id="IPR028082">
    <property type="entry name" value="Peripla_BP_I"/>
</dbReference>
<dbReference type="InterPro" id="IPR001638">
    <property type="entry name" value="Solute-binding_3/MltF_N"/>
</dbReference>
<evidence type="ECO:0000313" key="21">
    <source>
        <dbReference type="Proteomes" id="UP000694864"/>
    </source>
</evidence>
<dbReference type="SUPFAM" id="SSF53822">
    <property type="entry name" value="Periplasmic binding protein-like I"/>
    <property type="match status" value="1"/>
</dbReference>
<evidence type="ECO:0000256" key="15">
    <source>
        <dbReference type="PIRNR" id="PIRNR037090"/>
    </source>
</evidence>
<evidence type="ECO:0000256" key="17">
    <source>
        <dbReference type="SAM" id="Phobius"/>
    </source>
</evidence>
<keyword evidence="8 15" id="KW-0406">Ion transport</keyword>
<keyword evidence="21" id="KW-1185">Reference proteome</keyword>
<evidence type="ECO:0000313" key="22">
    <source>
        <dbReference type="RefSeq" id="XP_010453162.1"/>
    </source>
</evidence>
<evidence type="ECO:0000256" key="18">
    <source>
        <dbReference type="SAM" id="SignalP"/>
    </source>
</evidence>
<dbReference type="RefSeq" id="XP_010453162.1">
    <property type="nucleotide sequence ID" value="XM_010454860.1"/>
</dbReference>
<gene>
    <name evidence="22" type="primary">LOC104735132</name>
</gene>
<keyword evidence="9 15" id="KW-0472">Membrane</keyword>
<dbReference type="PANTHER" id="PTHR34836:SF1">
    <property type="entry name" value="OS09G0428600 PROTEIN"/>
    <property type="match status" value="1"/>
</dbReference>
<evidence type="ECO:0000256" key="16">
    <source>
        <dbReference type="SAM" id="MobiDB-lite"/>
    </source>
</evidence>
<evidence type="ECO:0000256" key="4">
    <source>
        <dbReference type="ARBA" id="ARBA00022448"/>
    </source>
</evidence>
<evidence type="ECO:0000256" key="2">
    <source>
        <dbReference type="ARBA" id="ARBA00008685"/>
    </source>
</evidence>
<evidence type="ECO:0000256" key="13">
    <source>
        <dbReference type="ARBA" id="ARBA00023303"/>
    </source>
</evidence>
<keyword evidence="11" id="KW-0325">Glycoprotein</keyword>
<name>A0ABM0VA07_CAMSA</name>
<evidence type="ECO:0000256" key="5">
    <source>
        <dbReference type="ARBA" id="ARBA00022692"/>
    </source>
</evidence>
<dbReference type="GeneID" id="104735132"/>
<evidence type="ECO:0000256" key="8">
    <source>
        <dbReference type="ARBA" id="ARBA00023065"/>
    </source>
</evidence>
<comment type="subcellular location">
    <subcellularLocation>
        <location evidence="1">Membrane</location>
        <topology evidence="1">Multi-pass membrane protein</topology>
    </subcellularLocation>
</comment>
<keyword evidence="4 15" id="KW-0813">Transport</keyword>
<dbReference type="Gene3D" id="3.40.50.2300">
    <property type="match status" value="2"/>
</dbReference>
<comment type="function">
    <text evidence="14">Glutamate-gated receptor that probably acts as a non-selective cation channel. May be involved in light-signal transduction and calcium homeostasis via the regulation of calcium influx into cells.</text>
</comment>
<feature type="chain" id="PRO_5046371860" description="Glutamate receptor" evidence="18">
    <location>
        <begin position="35"/>
        <end position="901"/>
    </location>
</feature>
<evidence type="ECO:0000259" key="19">
    <source>
        <dbReference type="SMART" id="SM00062"/>
    </source>
</evidence>
<accession>A0ABM0VA07</accession>
<dbReference type="CDD" id="cd19990">
    <property type="entry name" value="PBP1_GABAb_receptor_plant"/>
    <property type="match status" value="1"/>
</dbReference>
<dbReference type="Gene3D" id="3.40.190.10">
    <property type="entry name" value="Periplasmic binding protein-like II"/>
    <property type="match status" value="3"/>
</dbReference>
<evidence type="ECO:0000256" key="7">
    <source>
        <dbReference type="ARBA" id="ARBA00022989"/>
    </source>
</evidence>
<feature type="signal peptide" evidence="18">
    <location>
        <begin position="1"/>
        <end position="34"/>
    </location>
</feature>
<keyword evidence="12 15" id="KW-1071">Ligand-gated ion channel</keyword>
<sequence>MSLFHHLVVSRSLPVWLSFCLIFLVLLARPQKEALQVKVGIVLDTNVTLADLSLRAINMSLSEFYNTHNGFKTRIVLDIRDSKRTVVGAAASALYLIKKREVVAIVGPGNSMQAPFLINLGNQSQVPIISFSATSPLLDSLRSPYFIRATHDDSSQVNAISAIIESFRWREVVPIYVDNEFGEGILPYLVDAFQEINVRIRYRSAISLHSSDDGIKKELYKLMTMPTRVFIVHMLPDLGSRLISIAKEIGMISKGYVWIVTNGIADLMSLMGESSLEDMHGVLGVKTYFSRSKELMYFTTRWRKRFGGEELNNFECWAYDAATALAMSIEEISNVNISFNKTKINTSREDIGTDLDDLHVALSGPKLLQALTTVSFKGVAGRFQLKNGKLEAKTFKIINIEETGERTVGFWRSEVGLVKSLRVNQTGIKISDSLRTITWPGDTTFVPKGWELPTNAKKLRIAVPKKDGFNNFVKVTKDENTNALTITGFCIDVFDNVMRQMPYAVPYEYIPFETPDGKSRGSYDEMIYNVFLGEFDGAVGDTTILANRSHYVDFALPYSETGIVVVVPVKDEREKGEWVFLKPLTKELWFLTSAAFLYIGIMSYTATLTSMLTVQELRPTVRHMDDLRKSGVNIGYQTGSFTFERLKQMRFDESRLKTYNSPEEMRELFLKKSSNGGIDAAFDEVAYVKLFMAKYCSEYSIIEPTFKADGFGFAFPLGSPLVSDISKQILNITEGETMKAIENKWLLNEKRCLDSTTSDSPIQLDHHSFEALFLIVAVVSMLLLLGMLASRRYQERQPADMNSPPRDDDDMRTPTSPPSNDEIRTPTSLPSEDQVHEPPAMNQGQADAPDAQDQLLNDEGSNVGDRNTIVGDPALFHRRHLTTSKSIPFGRIALPSRIKSA</sequence>
<dbReference type="Pfam" id="PF01094">
    <property type="entry name" value="ANF_receptor"/>
    <property type="match status" value="1"/>
</dbReference>
<evidence type="ECO:0000256" key="6">
    <source>
        <dbReference type="ARBA" id="ARBA00022729"/>
    </source>
</evidence>
<dbReference type="InterPro" id="IPR001320">
    <property type="entry name" value="Iontro_rcpt_C"/>
</dbReference>
<dbReference type="PIRSF" id="PIRSF037090">
    <property type="entry name" value="Iontro_Glu-like_rcpt_pln"/>
    <property type="match status" value="1"/>
</dbReference>
<comment type="subunit">
    <text evidence="3">May form heteromers.</text>
</comment>
<evidence type="ECO:0000256" key="14">
    <source>
        <dbReference type="ARBA" id="ARBA00049638"/>
    </source>
</evidence>
<dbReference type="SUPFAM" id="SSF53850">
    <property type="entry name" value="Periplasmic binding protein-like II"/>
    <property type="match status" value="1"/>
</dbReference>
<feature type="domain" description="Ionotropic glutamate receptor C-terminal" evidence="20">
    <location>
        <begin position="458"/>
        <end position="748"/>
    </location>
</feature>
<feature type="region of interest" description="Disordered" evidence="16">
    <location>
        <begin position="794"/>
        <end position="868"/>
    </location>
</feature>
<dbReference type="PANTHER" id="PTHR34836">
    <property type="entry name" value="OS06G0188250 PROTEIN"/>
    <property type="match status" value="1"/>
</dbReference>
<reference evidence="22" key="2">
    <citation type="submission" date="2025-08" db="UniProtKB">
        <authorList>
            <consortium name="RefSeq"/>
        </authorList>
    </citation>
    <scope>IDENTIFICATION</scope>
    <source>
        <tissue evidence="22">Leaf</tissue>
    </source>
</reference>
<comment type="function">
    <text evidence="15">Glutamate-gated receptor that probably acts as non-selective cation channel.</text>
</comment>
<dbReference type="SMART" id="SM00079">
    <property type="entry name" value="PBPe"/>
    <property type="match status" value="1"/>
</dbReference>
<comment type="similarity">
    <text evidence="2 15">Belongs to the glutamate-gated ion channel (TC 1.A.10.1) family.</text>
</comment>
<evidence type="ECO:0000256" key="10">
    <source>
        <dbReference type="ARBA" id="ARBA00023170"/>
    </source>
</evidence>
<feature type="transmembrane region" description="Helical" evidence="17">
    <location>
        <begin position="771"/>
        <end position="789"/>
    </location>
</feature>
<dbReference type="Proteomes" id="UP000694864">
    <property type="component" value="Chromosome 13"/>
</dbReference>
<keyword evidence="7 17" id="KW-1133">Transmembrane helix</keyword>
<dbReference type="SMART" id="SM00062">
    <property type="entry name" value="PBPb"/>
    <property type="match status" value="1"/>
</dbReference>
<keyword evidence="5 17" id="KW-0812">Transmembrane</keyword>
<feature type="compositionally biased region" description="Low complexity" evidence="16">
    <location>
        <begin position="845"/>
        <end position="854"/>
    </location>
</feature>
<proteinExistence type="inferred from homology"/>
<organism evidence="21 22">
    <name type="scientific">Camelina sativa</name>
    <name type="common">False flax</name>
    <name type="synonym">Myagrum sativum</name>
    <dbReference type="NCBI Taxonomy" id="90675"/>
    <lineage>
        <taxon>Eukaryota</taxon>
        <taxon>Viridiplantae</taxon>
        <taxon>Streptophyta</taxon>
        <taxon>Embryophyta</taxon>
        <taxon>Tracheophyta</taxon>
        <taxon>Spermatophyta</taxon>
        <taxon>Magnoliopsida</taxon>
        <taxon>eudicotyledons</taxon>
        <taxon>Gunneridae</taxon>
        <taxon>Pentapetalae</taxon>
        <taxon>rosids</taxon>
        <taxon>malvids</taxon>
        <taxon>Brassicales</taxon>
        <taxon>Brassicaceae</taxon>
        <taxon>Camelineae</taxon>
        <taxon>Camelina</taxon>
    </lineage>
</organism>
<keyword evidence="10 15" id="KW-0675">Receptor</keyword>
<keyword evidence="6 18" id="KW-0732">Signal</keyword>
<dbReference type="Pfam" id="PF00060">
    <property type="entry name" value="Lig_chan"/>
    <property type="match status" value="1"/>
</dbReference>
<dbReference type="Pfam" id="PF10613">
    <property type="entry name" value="Lig_chan-Glu_bd"/>
    <property type="match status" value="1"/>
</dbReference>
<dbReference type="InterPro" id="IPR019594">
    <property type="entry name" value="Glu/Gly-bd"/>
</dbReference>
<evidence type="ECO:0000256" key="12">
    <source>
        <dbReference type="ARBA" id="ARBA00023286"/>
    </source>
</evidence>